<name>A0A0N1F3W8_9HYPH</name>
<protein>
    <submittedName>
        <fullName evidence="1">Uncharacterized protein</fullName>
    </submittedName>
</protein>
<dbReference type="AlphaFoldDB" id="A0A0N1F3W8"/>
<organism evidence="1 2">
    <name type="scientific">Bosea vaviloviae</name>
    <dbReference type="NCBI Taxonomy" id="1526658"/>
    <lineage>
        <taxon>Bacteria</taxon>
        <taxon>Pseudomonadati</taxon>
        <taxon>Pseudomonadota</taxon>
        <taxon>Alphaproteobacteria</taxon>
        <taxon>Hyphomicrobiales</taxon>
        <taxon>Boseaceae</taxon>
        <taxon>Bosea</taxon>
    </lineage>
</organism>
<proteinExistence type="predicted"/>
<gene>
    <name evidence="1" type="ORF">AE618_13115</name>
</gene>
<accession>A0A0N1F3W8</accession>
<evidence type="ECO:0000313" key="2">
    <source>
        <dbReference type="Proteomes" id="UP000037822"/>
    </source>
</evidence>
<sequence>MTIDVSHRDLFANATPASAGNLAAAKALAGNHADALIISLAVEYEHARAAREHSQKVLGAAEARYVQPQVPAALLPRRGDPLCFRPCRTHDGTWWYVNLIDTFRKGPITRPATTHDGEEIVVPYQQAQARADEIVAAYDRWTADCTRAKIECGLAAADDEDTRLYVRMWELHDQLIAMRPMTFAGIQAKARASQLRRELVERGEECDTDLQLLFSISDDLVRLGDDAA</sequence>
<comment type="caution">
    <text evidence="1">The sequence shown here is derived from an EMBL/GenBank/DDBJ whole genome shotgun (WGS) entry which is preliminary data.</text>
</comment>
<dbReference type="RefSeq" id="WP_054209489.1">
    <property type="nucleotide sequence ID" value="NZ_LGSZ01000040.1"/>
</dbReference>
<keyword evidence="2" id="KW-1185">Reference proteome</keyword>
<dbReference type="EMBL" id="LGSZ01000040">
    <property type="protein sequence ID" value="KPH80672.1"/>
    <property type="molecule type" value="Genomic_DNA"/>
</dbReference>
<dbReference type="PATRIC" id="fig|1526658.3.peg.4061"/>
<reference evidence="1 2" key="1">
    <citation type="submission" date="2015-07" db="EMBL/GenBank/DDBJ databases">
        <title>Whole genome sequencing of Bosea vaviloviae isolated from cave pool.</title>
        <authorList>
            <person name="Tan N.E.H."/>
            <person name="Lee Y.P."/>
            <person name="Gan H.M."/>
            <person name="Barton H."/>
            <person name="Savka M.A."/>
        </authorList>
    </citation>
    <scope>NUCLEOTIDE SEQUENCE [LARGE SCALE GENOMIC DNA]</scope>
    <source>
        <strain evidence="1 2">SD260</strain>
    </source>
</reference>
<dbReference type="Proteomes" id="UP000037822">
    <property type="component" value="Unassembled WGS sequence"/>
</dbReference>
<evidence type="ECO:0000313" key="1">
    <source>
        <dbReference type="EMBL" id="KPH80672.1"/>
    </source>
</evidence>
<dbReference type="OrthoDB" id="8001445at2"/>